<evidence type="ECO:0000313" key="2">
    <source>
        <dbReference type="EMBL" id="SBT02883.1"/>
    </source>
</evidence>
<dbReference type="Proteomes" id="UP000078546">
    <property type="component" value="Unassembled WGS sequence"/>
</dbReference>
<accession>A0A1A8XEV4</accession>
<proteinExistence type="predicted"/>
<protein>
    <submittedName>
        <fullName evidence="2">PIR Superfamily Protein</fullName>
    </submittedName>
</protein>
<reference evidence="3 4" key="2">
    <citation type="submission" date="2016-05" db="EMBL/GenBank/DDBJ databases">
        <authorList>
            <person name="Naeem Raeece"/>
        </authorList>
    </citation>
    <scope>NUCLEOTIDE SEQUENCE [LARGE SCALE GENOMIC DNA]</scope>
</reference>
<reference evidence="2" key="1">
    <citation type="submission" date="2016-05" db="EMBL/GenBank/DDBJ databases">
        <authorList>
            <person name="Lavstsen T."/>
            <person name="Jespersen J.S."/>
        </authorList>
    </citation>
    <scope>NUCLEOTIDE SEQUENCE [LARGE SCALE GENOMIC DNA]</scope>
</reference>
<gene>
    <name evidence="2" type="ORF">POVCU1_081780</name>
    <name evidence="1" type="ORF">POVCU2_0083450</name>
</gene>
<dbReference type="Proteomes" id="UP000078560">
    <property type="component" value="Unassembled WGS sequence"/>
</dbReference>
<sequence>MNTKFIKANYWLNYELEENKKYPHTSSEKFYQKLKGEDQTYEENNLQIKIRNIDKVHLGFMKTLEKLYINYYGLYNIIIVPSIKNKTYAYYSQICHDEYEKAVKVCTNPNSTNFCKELEDYREKYKDLCIMIQ</sequence>
<name>A0A1A8XEV4_PLAOA</name>
<evidence type="ECO:0000313" key="4">
    <source>
        <dbReference type="Proteomes" id="UP000078560"/>
    </source>
</evidence>
<dbReference type="AlphaFoldDB" id="A0A1A8XEV4"/>
<evidence type="ECO:0000313" key="1">
    <source>
        <dbReference type="EMBL" id="SBS93758.1"/>
    </source>
</evidence>
<evidence type="ECO:0000313" key="3">
    <source>
        <dbReference type="Proteomes" id="UP000078546"/>
    </source>
</evidence>
<dbReference type="EMBL" id="FLQV01003833">
    <property type="protein sequence ID" value="SBT02883.1"/>
    <property type="molecule type" value="Genomic_DNA"/>
</dbReference>
<organism evidence="2 3">
    <name type="scientific">Plasmodium ovale curtisi</name>
    <dbReference type="NCBI Taxonomy" id="864141"/>
    <lineage>
        <taxon>Eukaryota</taxon>
        <taxon>Sar</taxon>
        <taxon>Alveolata</taxon>
        <taxon>Apicomplexa</taxon>
        <taxon>Aconoidasida</taxon>
        <taxon>Haemosporida</taxon>
        <taxon>Plasmodiidae</taxon>
        <taxon>Plasmodium</taxon>
        <taxon>Plasmodium (Plasmodium)</taxon>
    </lineage>
</organism>
<dbReference type="EMBL" id="FLQU01001604">
    <property type="protein sequence ID" value="SBS93758.1"/>
    <property type="molecule type" value="Genomic_DNA"/>
</dbReference>